<gene>
    <name evidence="2" type="ORF">A5648_00685</name>
</gene>
<evidence type="ECO:0000313" key="3">
    <source>
        <dbReference type="Proteomes" id="UP000093759"/>
    </source>
</evidence>
<dbReference type="Proteomes" id="UP000093759">
    <property type="component" value="Unassembled WGS sequence"/>
</dbReference>
<dbReference type="EMBL" id="LZMF01000013">
    <property type="protein sequence ID" value="OBK90961.1"/>
    <property type="molecule type" value="Genomic_DNA"/>
</dbReference>
<evidence type="ECO:0000313" key="2">
    <source>
        <dbReference type="EMBL" id="OBK90961.1"/>
    </source>
</evidence>
<name>A0A1A3U7T6_MYCSD</name>
<dbReference type="AlphaFoldDB" id="A0A1A3U7T6"/>
<comment type="caution">
    <text evidence="2">The sequence shown here is derived from an EMBL/GenBank/DDBJ whole genome shotgun (WGS) entry which is preliminary data.</text>
</comment>
<reference evidence="3" key="1">
    <citation type="submission" date="2016-06" db="EMBL/GenBank/DDBJ databases">
        <authorList>
            <person name="Sutton G."/>
            <person name="Brinkac L."/>
            <person name="Sanka R."/>
            <person name="Adams M."/>
            <person name="Lau E."/>
            <person name="Garcia-Basteiro A."/>
            <person name="Lopez-Varela E."/>
            <person name="Palencia S."/>
        </authorList>
    </citation>
    <scope>NUCLEOTIDE SEQUENCE [LARGE SCALE GENOMIC DNA]</scope>
    <source>
        <strain evidence="3">1274684.2</strain>
    </source>
</reference>
<dbReference type="RefSeq" id="WP_065023020.1">
    <property type="nucleotide sequence ID" value="NZ_LZMF01000013.1"/>
</dbReference>
<evidence type="ECO:0000259" key="1">
    <source>
        <dbReference type="Pfam" id="PF13625"/>
    </source>
</evidence>
<protein>
    <submittedName>
        <fullName evidence="2">DNA-binding protein</fullName>
    </submittedName>
</protein>
<dbReference type="Pfam" id="PF13625">
    <property type="entry name" value="Helicase_C_3"/>
    <property type="match status" value="1"/>
</dbReference>
<keyword evidence="2" id="KW-0238">DNA-binding</keyword>
<dbReference type="GO" id="GO:0003677">
    <property type="term" value="F:DNA binding"/>
    <property type="evidence" value="ECO:0007669"/>
    <property type="project" value="UniProtKB-KW"/>
</dbReference>
<proteinExistence type="predicted"/>
<accession>A0A1A3U7T6</accession>
<feature type="domain" description="Helicase XPB/Ssl2 N-terminal" evidence="1">
    <location>
        <begin position="490"/>
        <end position="611"/>
    </location>
</feature>
<organism evidence="2 3">
    <name type="scientific">Mycolicibacter sinensis (strain JDM601)</name>
    <name type="common">Mycobacterium sinense</name>
    <dbReference type="NCBI Taxonomy" id="875328"/>
    <lineage>
        <taxon>Bacteria</taxon>
        <taxon>Bacillati</taxon>
        <taxon>Actinomycetota</taxon>
        <taxon>Actinomycetes</taxon>
        <taxon>Mycobacteriales</taxon>
        <taxon>Mycobacteriaceae</taxon>
        <taxon>Mycolicibacter</taxon>
    </lineage>
</organism>
<sequence length="768" mass="80230">MTEHARGVPLGSWLADLPDEGLIRLLELRPDLAQPPPGSIAALAARAQARQSVRAATDELDFLRLAVIDALLVLDADAAAVPVGDLLTLIGERAPAEAVHEAIADLIERALCWGSHQPPDGVLRVAAEAGAGLPWHPGQVTQEDPATEHIAGAIADLDGPQRDLLDKLLAGSPIGRTRDAGPGAPPEHPVPRLLAAGLLRRIDDETVILPRLVGQVLRGEQPGPTALRAPDPVVSQTTATDVDAAAAGAVIDLLRELDVLLTSLGDTPVPELRTGGLGVREVKRLAKTTGVDETRLGLLLEVAATARLIASDYPDPTTVDQREWPDADGPYWAPTVLADRFAERPTAERWQLLAATWLELPARPGLIGSRGADGKPRAALSTPLFSTAAPLDRRLLLGMLAELPVGAGADAVSASQALIWRRPRWANRLQPGPVGELLDEAHALGVLGRGAISSPGRALLAGLSNGAAEPAALAAVSAMTKALPEPIDHFLVQADLTVVVPGPLKRELAEELGVVATVESAGAAMVYRVSEQTIRAALDVGRTGAGLHAFFGKHSKTPVPQGLTYLIDDVARRHGQLRIGMAASFVRCEDPALLAQAAAVPAAEALGLRVLAPTVAVAQAPIADVLAALRDAGFAPAAEDASGTIVDIRPRGMRVPTPAERRGHRPVAGPSGESLTSLVRVLRTVTSAPFDNIRLEPVTAMILLKRAASEGSTVLIGYVDAAGVATQREVSPVLVRGGQLVAFDSTSGQMREFTIHRITTISAADGNQ</sequence>
<dbReference type="InterPro" id="IPR032830">
    <property type="entry name" value="XPB/Ssl2_N"/>
</dbReference>